<dbReference type="GO" id="GO:0006310">
    <property type="term" value="P:DNA recombination"/>
    <property type="evidence" value="ECO:0007669"/>
    <property type="project" value="UniProtKB-UniRule"/>
</dbReference>
<keyword evidence="8 13" id="KW-0460">Magnesium</keyword>
<evidence type="ECO:0000256" key="13">
    <source>
        <dbReference type="HAMAP-Rule" id="MF_00034"/>
    </source>
</evidence>
<keyword evidence="9 13" id="KW-0238">DNA-binding</keyword>
<keyword evidence="4 13" id="KW-0479">Metal-binding</keyword>
<evidence type="ECO:0000256" key="4">
    <source>
        <dbReference type="ARBA" id="ARBA00022723"/>
    </source>
</evidence>
<dbReference type="Pfam" id="PF02075">
    <property type="entry name" value="RuvC"/>
    <property type="match status" value="1"/>
</dbReference>
<dbReference type="CDD" id="cd16962">
    <property type="entry name" value="RuvC"/>
    <property type="match status" value="1"/>
</dbReference>
<evidence type="ECO:0000256" key="7">
    <source>
        <dbReference type="ARBA" id="ARBA00022801"/>
    </source>
</evidence>
<dbReference type="PANTHER" id="PTHR30194:SF3">
    <property type="entry name" value="CROSSOVER JUNCTION ENDODEOXYRIBONUCLEASE RUVC"/>
    <property type="match status" value="1"/>
</dbReference>
<dbReference type="SUPFAM" id="SSF53098">
    <property type="entry name" value="Ribonuclease H-like"/>
    <property type="match status" value="1"/>
</dbReference>
<dbReference type="InterPro" id="IPR036397">
    <property type="entry name" value="RNaseH_sf"/>
</dbReference>
<feature type="active site" evidence="13">
    <location>
        <position position="29"/>
    </location>
</feature>
<dbReference type="GO" id="GO:0003677">
    <property type="term" value="F:DNA binding"/>
    <property type="evidence" value="ECO:0007669"/>
    <property type="project" value="UniProtKB-KW"/>
</dbReference>
<gene>
    <name evidence="13" type="primary">ruvC</name>
    <name evidence="15" type="ORF">DEH80_02925</name>
</gene>
<evidence type="ECO:0000313" key="16">
    <source>
        <dbReference type="Proteomes" id="UP000251800"/>
    </source>
</evidence>
<evidence type="ECO:0000256" key="11">
    <source>
        <dbReference type="ARBA" id="ARBA00023204"/>
    </source>
</evidence>
<evidence type="ECO:0000256" key="14">
    <source>
        <dbReference type="NCBIfam" id="TIGR00228"/>
    </source>
</evidence>
<evidence type="ECO:0000256" key="6">
    <source>
        <dbReference type="ARBA" id="ARBA00022763"/>
    </source>
</evidence>
<feature type="active site" evidence="13">
    <location>
        <position position="88"/>
    </location>
</feature>
<dbReference type="PROSITE" id="PS01321">
    <property type="entry name" value="RUVC"/>
    <property type="match status" value="1"/>
</dbReference>
<reference evidence="15 16" key="1">
    <citation type="submission" date="2018-05" db="EMBL/GenBank/DDBJ databases">
        <title>Abyssibacter profundi OUC007T gen. nov., sp. nov, a marine bacterium isolated from seawater of the Mariana Trench.</title>
        <authorList>
            <person name="Zhou S."/>
        </authorList>
    </citation>
    <scope>NUCLEOTIDE SEQUENCE [LARGE SCALE GENOMIC DNA]</scope>
    <source>
        <strain evidence="15 16">OUC007</strain>
    </source>
</reference>
<feature type="binding site" evidence="13">
    <location>
        <position position="160"/>
    </location>
    <ligand>
        <name>Mg(2+)</name>
        <dbReference type="ChEBI" id="CHEBI:18420"/>
        <label>1</label>
    </ligand>
</feature>
<dbReference type="NCBIfam" id="TIGR00228">
    <property type="entry name" value="ruvC"/>
    <property type="match status" value="1"/>
</dbReference>
<evidence type="ECO:0000256" key="5">
    <source>
        <dbReference type="ARBA" id="ARBA00022759"/>
    </source>
</evidence>
<keyword evidence="11 13" id="KW-0234">DNA repair</keyword>
<dbReference type="FunFam" id="3.30.420.10:FF:000002">
    <property type="entry name" value="Crossover junction endodeoxyribonuclease RuvC"/>
    <property type="match status" value="1"/>
</dbReference>
<sequence length="186" mass="19841">MSRTSIPTQSIPIPRQPELGQPIRILGIDPGSRYTGWGVVDVQGQRQAPVAWGCIRLGDAPFDQRVRRIFEEVQGLIRDHGPAEAAIEDVFVSRNAMSALKLGQARGSAMAAIACLDVPIAAYPPARVKQSIVGSGRADKTQIGHMVRALLGINTRIQADAADALAIALCHAHWRASPAARLGLAT</sequence>
<comment type="function">
    <text evidence="13">The RuvA-RuvB-RuvC complex processes Holliday junction (HJ) DNA during genetic recombination and DNA repair. Endonuclease that resolves HJ intermediates. Cleaves cruciform DNA by making single-stranded nicks across the HJ at symmetrical positions within the homologous arms, yielding a 5'-phosphate and a 3'-hydroxyl group; requires a central core of homology in the junction. The consensus cleavage sequence is 5'-(A/T)TT(C/G)-3'. Cleavage occurs on the 3'-side of the TT dinucleotide at the point of strand exchange. HJ branch migration catalyzed by RuvA-RuvB allows RuvC to scan DNA until it finds its consensus sequence, where it cleaves and resolves the cruciform DNA.</text>
</comment>
<evidence type="ECO:0000256" key="9">
    <source>
        <dbReference type="ARBA" id="ARBA00023125"/>
    </source>
</evidence>
<dbReference type="GO" id="GO:0000287">
    <property type="term" value="F:magnesium ion binding"/>
    <property type="evidence" value="ECO:0007669"/>
    <property type="project" value="UniProtKB-UniRule"/>
</dbReference>
<keyword evidence="7 13" id="KW-0378">Hydrolase</keyword>
<keyword evidence="3 13" id="KW-0540">Nuclease</keyword>
<evidence type="ECO:0000256" key="10">
    <source>
        <dbReference type="ARBA" id="ARBA00023172"/>
    </source>
</evidence>
<proteinExistence type="inferred from homology"/>
<dbReference type="EC" id="3.1.21.10" evidence="13 14"/>
<dbReference type="PANTHER" id="PTHR30194">
    <property type="entry name" value="CROSSOVER JUNCTION ENDODEOXYRIBONUCLEASE RUVC"/>
    <property type="match status" value="1"/>
</dbReference>
<dbReference type="HAMAP" id="MF_00034">
    <property type="entry name" value="RuvC"/>
    <property type="match status" value="1"/>
</dbReference>
<keyword evidence="10 13" id="KW-0233">DNA recombination</keyword>
<comment type="catalytic activity">
    <reaction evidence="12 13">
        <text>Endonucleolytic cleavage at a junction such as a reciprocal single-stranded crossover between two homologous DNA duplexes (Holliday junction).</text>
        <dbReference type="EC" id="3.1.21.10"/>
    </reaction>
</comment>
<evidence type="ECO:0000256" key="8">
    <source>
        <dbReference type="ARBA" id="ARBA00022842"/>
    </source>
</evidence>
<keyword evidence="2 13" id="KW-0963">Cytoplasm</keyword>
<dbReference type="InterPro" id="IPR012337">
    <property type="entry name" value="RNaseH-like_sf"/>
</dbReference>
<feature type="binding site" evidence="13">
    <location>
        <position position="29"/>
    </location>
    <ligand>
        <name>Mg(2+)</name>
        <dbReference type="ChEBI" id="CHEBI:18420"/>
        <label>1</label>
    </ligand>
</feature>
<dbReference type="Gene3D" id="3.30.420.10">
    <property type="entry name" value="Ribonuclease H-like superfamily/Ribonuclease H"/>
    <property type="match status" value="1"/>
</dbReference>
<dbReference type="EMBL" id="QEQK01000002">
    <property type="protein sequence ID" value="PWN57458.1"/>
    <property type="molecule type" value="Genomic_DNA"/>
</dbReference>
<evidence type="ECO:0000256" key="1">
    <source>
        <dbReference type="ARBA" id="ARBA00009518"/>
    </source>
</evidence>
<accession>A0A363UPP9</accession>
<feature type="binding site" evidence="13">
    <location>
        <position position="88"/>
    </location>
    <ligand>
        <name>Mg(2+)</name>
        <dbReference type="ChEBI" id="CHEBI:18420"/>
        <label>2</label>
    </ligand>
</feature>
<dbReference type="AlphaFoldDB" id="A0A363UPP9"/>
<evidence type="ECO:0000256" key="3">
    <source>
        <dbReference type="ARBA" id="ARBA00022722"/>
    </source>
</evidence>
<comment type="cofactor">
    <cofactor evidence="13">
        <name>Mg(2+)</name>
        <dbReference type="ChEBI" id="CHEBI:18420"/>
    </cofactor>
    <text evidence="13">Binds 2 Mg(2+) ion per subunit.</text>
</comment>
<dbReference type="Proteomes" id="UP000251800">
    <property type="component" value="Unassembled WGS sequence"/>
</dbReference>
<organism evidence="15 16">
    <name type="scientific">Abyssibacter profundi</name>
    <dbReference type="NCBI Taxonomy" id="2182787"/>
    <lineage>
        <taxon>Bacteria</taxon>
        <taxon>Pseudomonadati</taxon>
        <taxon>Pseudomonadota</taxon>
        <taxon>Gammaproteobacteria</taxon>
        <taxon>Chromatiales</taxon>
        <taxon>Oceanococcaceae</taxon>
        <taxon>Abyssibacter</taxon>
    </lineage>
</organism>
<feature type="active site" evidence="13">
    <location>
        <position position="160"/>
    </location>
</feature>
<dbReference type="GO" id="GO:0005737">
    <property type="term" value="C:cytoplasm"/>
    <property type="evidence" value="ECO:0007669"/>
    <property type="project" value="UniProtKB-SubCell"/>
</dbReference>
<dbReference type="GO" id="GO:0008821">
    <property type="term" value="F:crossover junction DNA endonuclease activity"/>
    <property type="evidence" value="ECO:0007669"/>
    <property type="project" value="UniProtKB-UniRule"/>
</dbReference>
<name>A0A363UPP9_9GAMM</name>
<comment type="similarity">
    <text evidence="1 13">Belongs to the RuvC family.</text>
</comment>
<dbReference type="PRINTS" id="PR00696">
    <property type="entry name" value="RSOLVASERUVC"/>
</dbReference>
<comment type="subunit">
    <text evidence="13">Homodimer which binds Holliday junction (HJ) DNA. The HJ becomes 2-fold symmetrical on binding to RuvC with unstacked arms; it has a different conformation from HJ DNA in complex with RuvA. In the full resolvosome a probable DNA-RuvA(4)-RuvB(12)-RuvC(2) complex forms which resolves the HJ.</text>
</comment>
<dbReference type="InterPro" id="IPR020563">
    <property type="entry name" value="X-over_junc_endoDNase_Mg_BS"/>
</dbReference>
<dbReference type="GO" id="GO:0006281">
    <property type="term" value="P:DNA repair"/>
    <property type="evidence" value="ECO:0007669"/>
    <property type="project" value="UniProtKB-UniRule"/>
</dbReference>
<keyword evidence="5 13" id="KW-0255">Endonuclease</keyword>
<protein>
    <recommendedName>
        <fullName evidence="13 14">Crossover junction endodeoxyribonuclease RuvC</fullName>
        <ecNumber evidence="13 14">3.1.21.10</ecNumber>
    </recommendedName>
    <alternativeName>
        <fullName evidence="13">Holliday junction nuclease RuvC</fullName>
    </alternativeName>
    <alternativeName>
        <fullName evidence="13">Holliday junction resolvase RuvC</fullName>
    </alternativeName>
</protein>
<evidence type="ECO:0000256" key="12">
    <source>
        <dbReference type="ARBA" id="ARBA00029354"/>
    </source>
</evidence>
<evidence type="ECO:0000313" key="15">
    <source>
        <dbReference type="EMBL" id="PWN57458.1"/>
    </source>
</evidence>
<comment type="caution">
    <text evidence="15">The sequence shown here is derived from an EMBL/GenBank/DDBJ whole genome shotgun (WGS) entry which is preliminary data.</text>
</comment>
<dbReference type="InterPro" id="IPR002176">
    <property type="entry name" value="X-over_junc_endoDNase_RuvC"/>
</dbReference>
<keyword evidence="16" id="KW-1185">Reference proteome</keyword>
<dbReference type="GO" id="GO:0048476">
    <property type="term" value="C:Holliday junction resolvase complex"/>
    <property type="evidence" value="ECO:0007669"/>
    <property type="project" value="UniProtKB-UniRule"/>
</dbReference>
<comment type="subcellular location">
    <subcellularLocation>
        <location evidence="13">Cytoplasm</location>
    </subcellularLocation>
</comment>
<evidence type="ECO:0000256" key="2">
    <source>
        <dbReference type="ARBA" id="ARBA00022490"/>
    </source>
</evidence>
<dbReference type="OrthoDB" id="9805499at2"/>
<keyword evidence="6 13" id="KW-0227">DNA damage</keyword>